<comment type="caution">
    <text evidence="4">The sequence shown here is derived from an EMBL/GenBank/DDBJ whole genome shotgun (WGS) entry which is preliminary data.</text>
</comment>
<dbReference type="InterPro" id="IPR018849">
    <property type="entry name" value="Urb2/Npa2_C"/>
</dbReference>
<dbReference type="Pfam" id="PF10441">
    <property type="entry name" value="Urb2"/>
    <property type="match status" value="1"/>
</dbReference>
<evidence type="ECO:0000256" key="1">
    <source>
        <dbReference type="SAM" id="MobiDB-lite"/>
    </source>
</evidence>
<evidence type="ECO:0000256" key="2">
    <source>
        <dbReference type="SAM" id="Phobius"/>
    </source>
</evidence>
<feature type="transmembrane region" description="Helical" evidence="2">
    <location>
        <begin position="1149"/>
        <end position="1167"/>
    </location>
</feature>
<feature type="region of interest" description="Disordered" evidence="1">
    <location>
        <begin position="1"/>
        <end position="65"/>
    </location>
</feature>
<feature type="transmembrane region" description="Helical" evidence="2">
    <location>
        <begin position="1118"/>
        <end position="1137"/>
    </location>
</feature>
<dbReference type="InterPro" id="IPR052609">
    <property type="entry name" value="Ribosome_Biogenesis_Reg"/>
</dbReference>
<keyword evidence="2" id="KW-0472">Membrane</keyword>
<keyword evidence="2" id="KW-1133">Transmembrane helix</keyword>
<keyword evidence="5" id="KW-1185">Reference proteome</keyword>
<keyword evidence="2" id="KW-0812">Transmembrane</keyword>
<feature type="compositionally biased region" description="Basic residues" evidence="1">
    <location>
        <begin position="11"/>
        <end position="21"/>
    </location>
</feature>
<evidence type="ECO:0000313" key="5">
    <source>
        <dbReference type="Proteomes" id="UP000315295"/>
    </source>
</evidence>
<dbReference type="GO" id="GO:0005730">
    <property type="term" value="C:nucleolus"/>
    <property type="evidence" value="ECO:0007669"/>
    <property type="project" value="TreeGrafter"/>
</dbReference>
<dbReference type="EMBL" id="VIEB01000023">
    <property type="protein sequence ID" value="TQE12118.1"/>
    <property type="molecule type" value="Genomic_DNA"/>
</dbReference>
<evidence type="ECO:0000259" key="3">
    <source>
        <dbReference type="Pfam" id="PF10441"/>
    </source>
</evidence>
<accession>A0A540NM64</accession>
<dbReference type="STRING" id="106549.A0A540NM64"/>
<dbReference type="PANTHER" id="PTHR15682">
    <property type="entry name" value="UNHEALTHY RIBOSOME BIOGENESIS PROTEIN 2 HOMOLOG"/>
    <property type="match status" value="1"/>
</dbReference>
<dbReference type="GO" id="GO:0042254">
    <property type="term" value="P:ribosome biogenesis"/>
    <property type="evidence" value="ECO:0007669"/>
    <property type="project" value="TreeGrafter"/>
</dbReference>
<sequence length="1194" mass="133438">MAGSEATPKAQRSKNKKRKQRSLGALPRPYKTQRINLSEKETEPQDMMEVKGAEKHELREPSHDLEEAGPWRNLELVELAYGLVISRVKEEGGKSDQDNQAVNMSRLIIFVNDWIQSLLISSGKKIQSVGVKHQAEVIDTNLDIRCWEIFKFCLEESLKFNVSLNFSRNLVRSIDLIARNALSLLNKTSSRPTLSFSSEELQLYNTVLDCISLVFASHGGMSNENLDLWVSTVGAVLDLLHKFYVENLVCGNRVDFVFRFLCLVLEPFAKFLRAHPAWKNGFRDFIDKLLEPLLHLLGLLHLQIDESNPGWTRSLLKLVEEVLSHGLYHPIHIDGFLSLCSSEKYATSNSGKSQDSKTTLKSYHRHLFSSKHDIVNGTRVETLTLITNEVLSAVGYLLEIEYEIIEKDLVSMWLLMLSHLAVGLSLMDAPDQCSLSFKITDIGCQFVVLYSQLRQVNNTIFALCKAIRLLSSHNGDGERNYTRFVISLHGEAYAKSVEMLLCSQEFKIAIQQAVKSIPEGQASGCIGRLTMDVSECLEWMKISCSKSDETEVGRQDVQSSLQGFNLEAELLGRVLSEIYALVLDSLFATTGNCNLLGVSFVCRYFASSFCHALEKSTLQFLSGAASGNIDFKTSPNWPKVLNDLENSSAVVSSDKHNIFDCSSVANSVTHSSDKLLAGSCKEQKALPSNIMKFTACRSLLNLLCHMPKGHLTSKSISLYVSSILNLERLLVGGLLDCQNALNSHHYHELFRLFVSCHKALKHPLSYGFSEASLSGWPYLLDELKARLRSSFTVFVKKPSELHLLSALQAIEREVVGVWEGCTMSYDIHTGSVHGGKVSSFVAAGLDCLDLVLEFVSGRKRLKVVQRHIHSFIASAFNVILHLQSPNFWQTCSVPNGPWHVAQSLCIPSALFQDFHLLKLSEAPVPDDSSTIPNNQVSNPVASFHYSGMDRQYSVDLFSACCRLLHNVLKHHKSECEWCVATLEASVRVLLHCLETVDADAVVKKGFFSWEVAEGVKCAGSLRRIHEEIRHQKEVFGPHCAQFLSNYIWIYSGYGPCKTGIKREIDEALRPGVYALIDTCSPDDLQRLHTIFGGKSLTEACSHGGLYQHRHFTREAPSAYPVLVFLAVVAVLLLLSSLISFDVETPKFEFNWGLIAMPLLLLAVVHWLSSETPKAPCFVPPPCCKCRHACKCGYY</sequence>
<feature type="domain" description="Nucleolar 27S pre-rRNA processing Urb2/Npa2 C-terminal" evidence="3">
    <location>
        <begin position="897"/>
        <end position="1091"/>
    </location>
</feature>
<evidence type="ECO:0000313" key="4">
    <source>
        <dbReference type="EMBL" id="TQE12118.1"/>
    </source>
</evidence>
<organism evidence="4 5">
    <name type="scientific">Malus baccata</name>
    <name type="common">Siberian crab apple</name>
    <name type="synonym">Pyrus baccata</name>
    <dbReference type="NCBI Taxonomy" id="106549"/>
    <lineage>
        <taxon>Eukaryota</taxon>
        <taxon>Viridiplantae</taxon>
        <taxon>Streptophyta</taxon>
        <taxon>Embryophyta</taxon>
        <taxon>Tracheophyta</taxon>
        <taxon>Spermatophyta</taxon>
        <taxon>Magnoliopsida</taxon>
        <taxon>eudicotyledons</taxon>
        <taxon>Gunneridae</taxon>
        <taxon>Pentapetalae</taxon>
        <taxon>rosids</taxon>
        <taxon>fabids</taxon>
        <taxon>Rosales</taxon>
        <taxon>Rosaceae</taxon>
        <taxon>Amygdaloideae</taxon>
        <taxon>Maleae</taxon>
        <taxon>Malus</taxon>
    </lineage>
</organism>
<gene>
    <name evidence="4" type="ORF">C1H46_002321</name>
</gene>
<dbReference type="AlphaFoldDB" id="A0A540NM64"/>
<name>A0A540NM64_MALBA</name>
<reference evidence="4 5" key="1">
    <citation type="journal article" date="2019" name="G3 (Bethesda)">
        <title>Sequencing of a Wild Apple (Malus baccata) Genome Unravels the Differences Between Cultivated and Wild Apple Species Regarding Disease Resistance and Cold Tolerance.</title>
        <authorList>
            <person name="Chen X."/>
        </authorList>
    </citation>
    <scope>NUCLEOTIDE SEQUENCE [LARGE SCALE GENOMIC DNA]</scope>
    <source>
        <strain evidence="5">cv. Shandingzi</strain>
        <tissue evidence="4">Leaves</tissue>
    </source>
</reference>
<dbReference type="Proteomes" id="UP000315295">
    <property type="component" value="Unassembled WGS sequence"/>
</dbReference>
<protein>
    <recommendedName>
        <fullName evidence="3">Nucleolar 27S pre-rRNA processing Urb2/Npa2 C-terminal domain-containing protein</fullName>
    </recommendedName>
</protein>
<proteinExistence type="predicted"/>
<dbReference type="PANTHER" id="PTHR15682:SF2">
    <property type="entry name" value="UNHEALTHY RIBOSOME BIOGENESIS PROTEIN 2 HOMOLOG"/>
    <property type="match status" value="1"/>
</dbReference>
<feature type="compositionally biased region" description="Basic and acidic residues" evidence="1">
    <location>
        <begin position="37"/>
        <end position="65"/>
    </location>
</feature>